<protein>
    <submittedName>
        <fullName evidence="1">Uncharacterized protein</fullName>
    </submittedName>
</protein>
<organism evidence="1 2">
    <name type="scientific">Tachysurus vachellii</name>
    <name type="common">Darkbarbel catfish</name>
    <name type="synonym">Pelteobagrus vachellii</name>
    <dbReference type="NCBI Taxonomy" id="175792"/>
    <lineage>
        <taxon>Eukaryota</taxon>
        <taxon>Metazoa</taxon>
        <taxon>Chordata</taxon>
        <taxon>Craniata</taxon>
        <taxon>Vertebrata</taxon>
        <taxon>Euteleostomi</taxon>
        <taxon>Actinopterygii</taxon>
        <taxon>Neopterygii</taxon>
        <taxon>Teleostei</taxon>
        <taxon>Ostariophysi</taxon>
        <taxon>Siluriformes</taxon>
        <taxon>Bagridae</taxon>
        <taxon>Tachysurus</taxon>
    </lineage>
</organism>
<comment type="caution">
    <text evidence="1">The sequence shown here is derived from an EMBL/GenBank/DDBJ whole genome shotgun (WGS) entry which is preliminary data.</text>
</comment>
<reference evidence="1" key="1">
    <citation type="submission" date="2023-08" db="EMBL/GenBank/DDBJ databases">
        <title>Pelteobagrus vachellii genome.</title>
        <authorList>
            <person name="Liu H."/>
        </authorList>
    </citation>
    <scope>NUCLEOTIDE SEQUENCE</scope>
    <source>
        <strain evidence="1">PRFRI_2022a</strain>
        <tissue evidence="1">Muscle</tissue>
    </source>
</reference>
<keyword evidence="2" id="KW-1185">Reference proteome</keyword>
<evidence type="ECO:0000313" key="1">
    <source>
        <dbReference type="EMBL" id="KAK2832321.1"/>
    </source>
</evidence>
<name>A0AA88SA75_TACVA</name>
<dbReference type="EMBL" id="JAVHJS010000016">
    <property type="protein sequence ID" value="KAK2832321.1"/>
    <property type="molecule type" value="Genomic_DNA"/>
</dbReference>
<evidence type="ECO:0000313" key="2">
    <source>
        <dbReference type="Proteomes" id="UP001187315"/>
    </source>
</evidence>
<proteinExistence type="predicted"/>
<sequence>MLKFSRQEEGSYRVAIDWIKQDVSVIFVKVQQFSLAAHSVRAFSCMHALCTPVFGKMSPRRIISEVLAHIQQSGMLPNAKSVFHWMWHS</sequence>
<dbReference type="Proteomes" id="UP001187315">
    <property type="component" value="Unassembled WGS sequence"/>
</dbReference>
<gene>
    <name evidence="1" type="ORF">Q7C36_015783</name>
</gene>
<dbReference type="AlphaFoldDB" id="A0AA88SA75"/>
<accession>A0AA88SA75</accession>